<dbReference type="GO" id="GO:0006351">
    <property type="term" value="P:DNA-templated transcription"/>
    <property type="evidence" value="ECO:0007669"/>
    <property type="project" value="InterPro"/>
</dbReference>
<dbReference type="GO" id="GO:0000428">
    <property type="term" value="C:DNA-directed RNA polymerase complex"/>
    <property type="evidence" value="ECO:0007669"/>
    <property type="project" value="UniProtKB-KW"/>
</dbReference>
<dbReference type="Gene3D" id="2.40.270.10">
    <property type="entry name" value="DNA-directed RNA polymerase, subunit 2, domain 6"/>
    <property type="match status" value="1"/>
</dbReference>
<dbReference type="AlphaFoldDB" id="A0A822XR43"/>
<name>A0A822XR43_NELNU</name>
<proteinExistence type="predicted"/>
<evidence type="ECO:0000256" key="1">
    <source>
        <dbReference type="ARBA" id="ARBA00012418"/>
    </source>
</evidence>
<gene>
    <name evidence="6" type="ORF">HUJ06_021411</name>
</gene>
<dbReference type="InterPro" id="IPR037033">
    <property type="entry name" value="DNA-dir_RNAP_su2_hyb_sf"/>
</dbReference>
<keyword evidence="4" id="KW-0548">Nucleotidyltransferase</keyword>
<keyword evidence="7" id="KW-1185">Reference proteome</keyword>
<evidence type="ECO:0000256" key="3">
    <source>
        <dbReference type="ARBA" id="ARBA00022679"/>
    </source>
</evidence>
<dbReference type="Proteomes" id="UP000607653">
    <property type="component" value="Unassembled WGS sequence"/>
</dbReference>
<reference evidence="6 7" key="1">
    <citation type="journal article" date="2020" name="Mol. Biol. Evol.">
        <title>Distinct Expression and Methylation Patterns for Genes with Different Fates following a Single Whole-Genome Duplication in Flowering Plants.</title>
        <authorList>
            <person name="Shi T."/>
            <person name="Rahmani R.S."/>
            <person name="Gugger P.F."/>
            <person name="Wang M."/>
            <person name="Li H."/>
            <person name="Zhang Y."/>
            <person name="Li Z."/>
            <person name="Wang Q."/>
            <person name="Van de Peer Y."/>
            <person name="Marchal K."/>
            <person name="Chen J."/>
        </authorList>
    </citation>
    <scope>NUCLEOTIDE SEQUENCE [LARGE SCALE GENOMIC DNA]</scope>
    <source>
        <tissue evidence="6">Leaf</tissue>
    </source>
</reference>
<evidence type="ECO:0000313" key="7">
    <source>
        <dbReference type="Proteomes" id="UP000607653"/>
    </source>
</evidence>
<organism evidence="6 7">
    <name type="scientific">Nelumbo nucifera</name>
    <name type="common">Sacred lotus</name>
    <dbReference type="NCBI Taxonomy" id="4432"/>
    <lineage>
        <taxon>Eukaryota</taxon>
        <taxon>Viridiplantae</taxon>
        <taxon>Streptophyta</taxon>
        <taxon>Embryophyta</taxon>
        <taxon>Tracheophyta</taxon>
        <taxon>Spermatophyta</taxon>
        <taxon>Magnoliopsida</taxon>
        <taxon>Proteales</taxon>
        <taxon>Nelumbonaceae</taxon>
        <taxon>Nelumbo</taxon>
    </lineage>
</organism>
<sequence>MNLWVSEPDYLGKSRMLDTRMGGPFEQLVIIEMCYILKSIHQVDDKILGILVEIMCLLLKNLLEEGSRKERQQVGEMEV</sequence>
<evidence type="ECO:0000256" key="5">
    <source>
        <dbReference type="ARBA" id="ARBA00023163"/>
    </source>
</evidence>
<dbReference type="EMBL" id="DUZY01000001">
    <property type="protein sequence ID" value="DAD19948.1"/>
    <property type="molecule type" value="Genomic_DNA"/>
</dbReference>
<evidence type="ECO:0000313" key="6">
    <source>
        <dbReference type="EMBL" id="DAD19948.1"/>
    </source>
</evidence>
<protein>
    <recommendedName>
        <fullName evidence="1">DNA-directed RNA polymerase</fullName>
        <ecNumber evidence="1">2.7.7.6</ecNumber>
    </recommendedName>
</protein>
<evidence type="ECO:0000256" key="2">
    <source>
        <dbReference type="ARBA" id="ARBA00022478"/>
    </source>
</evidence>
<comment type="caution">
    <text evidence="6">The sequence shown here is derived from an EMBL/GenBank/DDBJ whole genome shotgun (WGS) entry which is preliminary data.</text>
</comment>
<dbReference type="EC" id="2.7.7.6" evidence="1"/>
<dbReference type="GO" id="GO:0003899">
    <property type="term" value="F:DNA-directed RNA polymerase activity"/>
    <property type="evidence" value="ECO:0007669"/>
    <property type="project" value="UniProtKB-EC"/>
</dbReference>
<keyword evidence="5" id="KW-0804">Transcription</keyword>
<evidence type="ECO:0000256" key="4">
    <source>
        <dbReference type="ARBA" id="ARBA00022695"/>
    </source>
</evidence>
<keyword evidence="3" id="KW-0808">Transferase</keyword>
<accession>A0A822XR43</accession>
<dbReference type="SUPFAM" id="SSF64484">
    <property type="entry name" value="beta and beta-prime subunits of DNA dependent RNA-polymerase"/>
    <property type="match status" value="1"/>
</dbReference>
<keyword evidence="2" id="KW-0240">DNA-directed RNA polymerase</keyword>
<dbReference type="GO" id="GO:0003677">
    <property type="term" value="F:DNA binding"/>
    <property type="evidence" value="ECO:0007669"/>
    <property type="project" value="InterPro"/>
</dbReference>